<dbReference type="RefSeq" id="WP_024162250.1">
    <property type="nucleotide sequence ID" value="NZ_KK020676.1"/>
</dbReference>
<dbReference type="OrthoDB" id="6057599at2"/>
<sequence>MSLETKLIALAQAVGADIKAARAQVGDLSSLPTTAKASLVAAVAELFDLTNALIDDAAGDGTLDATWSADKIHEELTLRLNALRDELTDGASAALNTFRELSAAMGDDPNFAQTIATGLSNRVRFDAAQVLTAAQKLQACQNIGIGDPETDFAAAYVAAKA</sequence>
<proteinExistence type="predicted"/>
<name>A0A061JPK8_STUST</name>
<reference evidence="1 2" key="1">
    <citation type="journal article" date="2013" name="Genome Announc.">
        <title>Draft Genome of the Nitrogen-Fixing Bacterium Pseudomonas stutzeri Strain KOS6 Isolated from Industrial Hydrocarbon Sludge.</title>
        <authorList>
            <person name="Grigoryeva T.V."/>
            <person name="Laikov A.V."/>
            <person name="Naumova R.P."/>
            <person name="Manolov A.I."/>
            <person name="Larin A.K."/>
            <person name="Karpova I.Y."/>
            <person name="Semashko T.A."/>
            <person name="Alexeev D.G."/>
            <person name="Kostryukova E.S."/>
            <person name="Muller R."/>
            <person name="Govorun V.M."/>
        </authorList>
    </citation>
    <scope>NUCLEOTIDE SEQUENCE [LARGE SCALE GENOMIC DNA]</scope>
    <source>
        <strain evidence="1 2">KOS6</strain>
    </source>
</reference>
<protein>
    <submittedName>
        <fullName evidence="1">Uncharacterized protein</fullName>
    </submittedName>
</protein>
<accession>A0A061JPK8</accession>
<dbReference type="EMBL" id="AMCZ02000025">
    <property type="protein sequence ID" value="EWC40124.1"/>
    <property type="molecule type" value="Genomic_DNA"/>
</dbReference>
<dbReference type="Proteomes" id="UP000026923">
    <property type="component" value="Unassembled WGS sequence"/>
</dbReference>
<gene>
    <name evidence="1" type="ORF">B597_017005</name>
</gene>
<dbReference type="AlphaFoldDB" id="A0A061JPK8"/>
<evidence type="ECO:0000313" key="1">
    <source>
        <dbReference type="EMBL" id="EWC40124.1"/>
    </source>
</evidence>
<dbReference type="HOGENOM" id="CLU_1634462_0_0_6"/>
<evidence type="ECO:0000313" key="2">
    <source>
        <dbReference type="Proteomes" id="UP000026923"/>
    </source>
</evidence>
<dbReference type="eggNOG" id="ENOG503327M">
    <property type="taxonomic scope" value="Bacteria"/>
</dbReference>
<comment type="caution">
    <text evidence="1">The sequence shown here is derived from an EMBL/GenBank/DDBJ whole genome shotgun (WGS) entry which is preliminary data.</text>
</comment>
<organism evidence="1 2">
    <name type="scientific">Stutzerimonas stutzeri KOS6</name>
    <dbReference type="NCBI Taxonomy" id="1218352"/>
    <lineage>
        <taxon>Bacteria</taxon>
        <taxon>Pseudomonadati</taxon>
        <taxon>Pseudomonadota</taxon>
        <taxon>Gammaproteobacteria</taxon>
        <taxon>Pseudomonadales</taxon>
        <taxon>Pseudomonadaceae</taxon>
        <taxon>Stutzerimonas</taxon>
    </lineage>
</organism>